<keyword evidence="4 7" id="KW-0489">Methyltransferase</keyword>
<dbReference type="NCBIfam" id="TIGR01465">
    <property type="entry name" value="cobM_cbiF"/>
    <property type="match status" value="1"/>
</dbReference>
<dbReference type="PROSITE" id="PS00840">
    <property type="entry name" value="SUMT_2"/>
    <property type="match status" value="1"/>
</dbReference>
<keyword evidence="5 7" id="KW-0808">Transferase</keyword>
<dbReference type="InterPro" id="IPR050161">
    <property type="entry name" value="Siro_Cobalamin_biosynth"/>
</dbReference>
<dbReference type="Proteomes" id="UP000425960">
    <property type="component" value="Chromosome"/>
</dbReference>
<feature type="domain" description="Tetrapyrrole methylase" evidence="8">
    <location>
        <begin position="17"/>
        <end position="221"/>
    </location>
</feature>
<reference evidence="9 10" key="1">
    <citation type="submission" date="2019-11" db="EMBL/GenBank/DDBJ databases">
        <title>Comparative genomics of hydrocarbon-degrading Desulfosarcina strains.</title>
        <authorList>
            <person name="Watanabe M."/>
            <person name="Kojima H."/>
            <person name="Fukui M."/>
        </authorList>
    </citation>
    <scope>NUCLEOTIDE SEQUENCE [LARGE SCALE GENOMIC DNA]</scope>
    <source>
        <strain evidence="9 10">28bB2T</strain>
    </source>
</reference>
<dbReference type="InterPro" id="IPR014776">
    <property type="entry name" value="4pyrrole_Mease_sub2"/>
</dbReference>
<evidence type="ECO:0000256" key="1">
    <source>
        <dbReference type="ARBA" id="ARBA00004953"/>
    </source>
</evidence>
<dbReference type="GO" id="GO:0009236">
    <property type="term" value="P:cobalamin biosynthetic process"/>
    <property type="evidence" value="ECO:0007669"/>
    <property type="project" value="UniProtKB-UniPathway"/>
</dbReference>
<dbReference type="PANTHER" id="PTHR45790">
    <property type="entry name" value="SIROHEME SYNTHASE-RELATED"/>
    <property type="match status" value="1"/>
</dbReference>
<dbReference type="RefSeq" id="WP_155321429.1">
    <property type="nucleotide sequence ID" value="NZ_AP021876.1"/>
</dbReference>
<dbReference type="GO" id="GO:0032259">
    <property type="term" value="P:methylation"/>
    <property type="evidence" value="ECO:0007669"/>
    <property type="project" value="UniProtKB-KW"/>
</dbReference>
<proteinExistence type="inferred from homology"/>
<name>A0A5K7ZEA0_9BACT</name>
<evidence type="ECO:0000259" key="8">
    <source>
        <dbReference type="Pfam" id="PF00590"/>
    </source>
</evidence>
<keyword evidence="6" id="KW-0949">S-adenosyl-L-methionine</keyword>
<evidence type="ECO:0000256" key="6">
    <source>
        <dbReference type="ARBA" id="ARBA00022691"/>
    </source>
</evidence>
<comment type="pathway">
    <text evidence="1">Cofactor biosynthesis; adenosylcobalamin biosynthesis.</text>
</comment>
<comment type="similarity">
    <text evidence="2 7">Belongs to the precorrin methyltransferase family.</text>
</comment>
<dbReference type="Gene3D" id="3.30.950.10">
    <property type="entry name" value="Methyltransferase, Cobalt-precorrin-4 Transmethylase, Domain 2"/>
    <property type="match status" value="1"/>
</dbReference>
<protein>
    <submittedName>
        <fullName evidence="9">Cobalt-precorrin-4 C(11)-methyltransferase</fullName>
    </submittedName>
</protein>
<dbReference type="InterPro" id="IPR006362">
    <property type="entry name" value="Cbl_synth_CobM/CibF"/>
</dbReference>
<gene>
    <name evidence="9" type="primary">cbiF_1</name>
    <name evidence="9" type="ORF">DSCO28_10540</name>
</gene>
<accession>A0A5K7ZEA0</accession>
<dbReference type="AlphaFoldDB" id="A0A5K7ZEA0"/>
<evidence type="ECO:0000256" key="5">
    <source>
        <dbReference type="ARBA" id="ARBA00022679"/>
    </source>
</evidence>
<dbReference type="GO" id="GO:0046026">
    <property type="term" value="F:precorrin-4 C11-methyltransferase activity"/>
    <property type="evidence" value="ECO:0007669"/>
    <property type="project" value="InterPro"/>
</dbReference>
<sequence length="271" mass="29000">MEPSPSTDSNVSAANPIIFCGAGPGDPDLITVKGQQALAAADLVVYAGSLVPEALLKWTRPGCRHLSSADLHLDEMVATMADAHTAGKKVVRLHTGDPSLYGAIFEQMAKLSERGIPYTVIPGVTAAFAAAAALGIEYTLPEISQTLILTRMAGRTPVPEAETLAALAAHQATMAIYLSISMIDEMARTLGDAYGTEAVCAIVYRASQPDQKILWTPIGRLAETVREAGIKRTALVVVGRVLDVSLETLEHHSKLYDRHFAHGYRDAEKRQ</sequence>
<dbReference type="PANTHER" id="PTHR45790:SF4">
    <property type="entry name" value="COBALT-PRECORRIN-4 C(11)-METHYLTRANSFERASE"/>
    <property type="match status" value="1"/>
</dbReference>
<dbReference type="SUPFAM" id="SSF53790">
    <property type="entry name" value="Tetrapyrrole methylase"/>
    <property type="match status" value="1"/>
</dbReference>
<evidence type="ECO:0000313" key="9">
    <source>
        <dbReference type="EMBL" id="BBO80488.1"/>
    </source>
</evidence>
<evidence type="ECO:0000256" key="2">
    <source>
        <dbReference type="ARBA" id="ARBA00005879"/>
    </source>
</evidence>
<dbReference type="Pfam" id="PF00590">
    <property type="entry name" value="TP_methylase"/>
    <property type="match status" value="1"/>
</dbReference>
<dbReference type="Gene3D" id="3.40.1010.10">
    <property type="entry name" value="Cobalt-precorrin-4 Transmethylase, Domain 1"/>
    <property type="match status" value="1"/>
</dbReference>
<evidence type="ECO:0000256" key="4">
    <source>
        <dbReference type="ARBA" id="ARBA00022603"/>
    </source>
</evidence>
<dbReference type="UniPathway" id="UPA00148"/>
<dbReference type="InterPro" id="IPR014777">
    <property type="entry name" value="4pyrrole_Mease_sub1"/>
</dbReference>
<dbReference type="KEGG" id="dov:DSCO28_10540"/>
<dbReference type="InterPro" id="IPR035996">
    <property type="entry name" value="4pyrrol_Methylase_sf"/>
</dbReference>
<organism evidence="9 10">
    <name type="scientific">Desulfosarcina ovata subsp. sediminis</name>
    <dbReference type="NCBI Taxonomy" id="885957"/>
    <lineage>
        <taxon>Bacteria</taxon>
        <taxon>Pseudomonadati</taxon>
        <taxon>Thermodesulfobacteriota</taxon>
        <taxon>Desulfobacteria</taxon>
        <taxon>Desulfobacterales</taxon>
        <taxon>Desulfosarcinaceae</taxon>
        <taxon>Desulfosarcina</taxon>
    </lineage>
</organism>
<dbReference type="InterPro" id="IPR000878">
    <property type="entry name" value="4pyrrol_Mease"/>
</dbReference>
<dbReference type="EMBL" id="AP021876">
    <property type="protein sequence ID" value="BBO80488.1"/>
    <property type="molecule type" value="Genomic_DNA"/>
</dbReference>
<evidence type="ECO:0000256" key="3">
    <source>
        <dbReference type="ARBA" id="ARBA00022573"/>
    </source>
</evidence>
<dbReference type="InterPro" id="IPR003043">
    <property type="entry name" value="Uropor_MeTrfase_CS"/>
</dbReference>
<evidence type="ECO:0000313" key="10">
    <source>
        <dbReference type="Proteomes" id="UP000425960"/>
    </source>
</evidence>
<dbReference type="CDD" id="cd11641">
    <property type="entry name" value="Precorrin-4_C11-MT"/>
    <property type="match status" value="1"/>
</dbReference>
<evidence type="ECO:0000256" key="7">
    <source>
        <dbReference type="RuleBase" id="RU003960"/>
    </source>
</evidence>
<keyword evidence="3" id="KW-0169">Cobalamin biosynthesis</keyword>